<dbReference type="PANTHER" id="PTHR43304">
    <property type="entry name" value="PHYTOCHROME-LIKE PROTEIN CPH1"/>
    <property type="match status" value="1"/>
</dbReference>
<dbReference type="InterPro" id="IPR000014">
    <property type="entry name" value="PAS"/>
</dbReference>
<dbReference type="Gene3D" id="3.30.565.10">
    <property type="entry name" value="Histidine kinase-like ATPase, C-terminal domain"/>
    <property type="match status" value="1"/>
</dbReference>
<dbReference type="InterPro" id="IPR013655">
    <property type="entry name" value="PAS_fold_3"/>
</dbReference>
<dbReference type="PANTHER" id="PTHR43304:SF1">
    <property type="entry name" value="PAC DOMAIN-CONTAINING PROTEIN"/>
    <property type="match status" value="1"/>
</dbReference>
<dbReference type="InterPro" id="IPR004358">
    <property type="entry name" value="Sig_transdc_His_kin-like_C"/>
</dbReference>
<keyword evidence="5" id="KW-0418">Kinase</keyword>
<dbReference type="Gene3D" id="3.30.450.20">
    <property type="entry name" value="PAS domain"/>
    <property type="match status" value="4"/>
</dbReference>
<dbReference type="InterPro" id="IPR005467">
    <property type="entry name" value="His_kinase_dom"/>
</dbReference>
<keyword evidence="3" id="KW-0597">Phosphoprotein</keyword>
<dbReference type="SMART" id="SM00388">
    <property type="entry name" value="HisKA"/>
    <property type="match status" value="1"/>
</dbReference>
<dbReference type="InterPro" id="IPR052162">
    <property type="entry name" value="Sensor_kinase/Photoreceptor"/>
</dbReference>
<dbReference type="CDD" id="cd00082">
    <property type="entry name" value="HisKA"/>
    <property type="match status" value="1"/>
</dbReference>
<keyword evidence="4" id="KW-0808">Transferase</keyword>
<evidence type="ECO:0000256" key="4">
    <source>
        <dbReference type="ARBA" id="ARBA00022679"/>
    </source>
</evidence>
<dbReference type="EC" id="2.7.13.3" evidence="2"/>
<dbReference type="SUPFAM" id="SSF55785">
    <property type="entry name" value="PYP-like sensor domain (PAS domain)"/>
    <property type="match status" value="4"/>
</dbReference>
<reference evidence="10 11" key="1">
    <citation type="submission" date="2023-02" db="EMBL/GenBank/DDBJ databases">
        <title>Genome sequence of Sphingobacterium sp. KACC 22765.</title>
        <authorList>
            <person name="Kim S."/>
            <person name="Heo J."/>
            <person name="Kwon S.-W."/>
        </authorList>
    </citation>
    <scope>NUCLEOTIDE SEQUENCE [LARGE SCALE GENOMIC DNA]</scope>
    <source>
        <strain evidence="10 11">KACC 22765</strain>
    </source>
</reference>
<dbReference type="Pfam" id="PF08448">
    <property type="entry name" value="PAS_4"/>
    <property type="match status" value="1"/>
</dbReference>
<dbReference type="CDD" id="cd00130">
    <property type="entry name" value="PAS"/>
    <property type="match status" value="2"/>
</dbReference>
<dbReference type="PROSITE" id="PS50109">
    <property type="entry name" value="HIS_KIN"/>
    <property type="match status" value="1"/>
</dbReference>
<feature type="coiled-coil region" evidence="6">
    <location>
        <begin position="145"/>
        <end position="172"/>
    </location>
</feature>
<name>A0ABY7WP48_9SPHI</name>
<sequence length="886" mass="99831">MINTPQDILNILTQVPQATAIYDNADLRIAYANADMLDMWATTDRVLGANLGDCFPEFEMQGFVDLLKDVWHSGKTYQAADVPASIVLDGIPTTFYFDFEYRALLDSQGKTYAILHTAKEVSSRLEAWAAVRKKEMHEAALNSELRASVEEQQALTEEYMALNEKLADTVDELSQSYKQLDFALDQSRRAKDAANLGMFDLDVKNDILSWDDRCKALFGVPLGSDVSYTKDFVAGLHPDDRQATLSAVKNAFNRESSGGRYNVHYRTVSPTDNAIIWVHAIGTVYFNEADEPIRFIGTVMDVTESVTSRKALEDRERRLQETNEELASTMEELTATMEELTAVNDELATTNSQLKKSEQVNTEVNKNLTSAFERLSESERRLNLAVLSAKIGIWEFDTANEIVSWDERSRELFGASQQGKIPYPLALQCIHPEDRTAVADAISYAQRPESEGYYDIQFRTIGEHNTHTTWVQAKGRAYFDEQNRPVHFSGTILDISDRVQSQHKIDAFNRAIAQNALEQRLIVDAGKIGTFSFNPETKDIVVNKHTRDMYGLAESAAVSADQLFAHNIMLGDVEQGITIQQIIEEQNSFDVEFNLPIAAEQDKWLRIVGNRIWNEENRNLMAYGVIIDFTAQKSEEKRKLDFLGIVSHELRSPLTSISGYLQILQLKSKSLENKQFYELLVSANRQSARMKLLIESFLDIARIGEGKLRLNKVEFTLHDLLSNIGQMLQQTVTSHVFLFHVDVQQLILADRDKIEQVIINFINNAVKYSPVGSKIEINAQVEHGELYIEVKDQGAGISEEDQHKIFTRFYRVENSQTEMVSGFGIGLYVSKEIINLHGGTIGLRSVVGQGTTFWFKIPVVVTSEASAATDLLGRSTEETNQELPSS</sequence>
<dbReference type="PROSITE" id="PS50112">
    <property type="entry name" value="PAS"/>
    <property type="match status" value="2"/>
</dbReference>
<dbReference type="InterPro" id="IPR035965">
    <property type="entry name" value="PAS-like_dom_sf"/>
</dbReference>
<comment type="catalytic activity">
    <reaction evidence="1">
        <text>ATP + protein L-histidine = ADP + protein N-phospho-L-histidine.</text>
        <dbReference type="EC" id="2.7.13.3"/>
    </reaction>
</comment>
<dbReference type="Proteomes" id="UP001221558">
    <property type="component" value="Chromosome"/>
</dbReference>
<evidence type="ECO:0000313" key="11">
    <source>
        <dbReference type="Proteomes" id="UP001221558"/>
    </source>
</evidence>
<keyword evidence="10" id="KW-0547">Nucleotide-binding</keyword>
<keyword evidence="10" id="KW-0067">ATP-binding</keyword>
<dbReference type="NCBIfam" id="TIGR00229">
    <property type="entry name" value="sensory_box"/>
    <property type="match status" value="1"/>
</dbReference>
<feature type="domain" description="Histidine kinase" evidence="7">
    <location>
        <begin position="645"/>
        <end position="861"/>
    </location>
</feature>
<dbReference type="SMART" id="SM00086">
    <property type="entry name" value="PAC"/>
    <property type="match status" value="2"/>
</dbReference>
<evidence type="ECO:0000256" key="2">
    <source>
        <dbReference type="ARBA" id="ARBA00012438"/>
    </source>
</evidence>
<dbReference type="InterPro" id="IPR003661">
    <property type="entry name" value="HisK_dim/P_dom"/>
</dbReference>
<keyword evidence="11" id="KW-1185">Reference proteome</keyword>
<dbReference type="RefSeq" id="WP_274269203.1">
    <property type="nucleotide sequence ID" value="NZ_CP117880.1"/>
</dbReference>
<evidence type="ECO:0000313" key="10">
    <source>
        <dbReference type="EMBL" id="WDF70497.1"/>
    </source>
</evidence>
<dbReference type="Pfam" id="PF08447">
    <property type="entry name" value="PAS_3"/>
    <property type="match status" value="2"/>
</dbReference>
<dbReference type="InterPro" id="IPR001610">
    <property type="entry name" value="PAC"/>
</dbReference>
<protein>
    <recommendedName>
        <fullName evidence="2">histidine kinase</fullName>
        <ecNumber evidence="2">2.7.13.3</ecNumber>
    </recommendedName>
</protein>
<feature type="domain" description="PAS" evidence="8">
    <location>
        <begin position="378"/>
        <end position="449"/>
    </location>
</feature>
<dbReference type="SMART" id="SM00387">
    <property type="entry name" value="HATPase_c"/>
    <property type="match status" value="1"/>
</dbReference>
<dbReference type="PRINTS" id="PR00344">
    <property type="entry name" value="BCTRLSENSOR"/>
</dbReference>
<organism evidence="10 11">
    <name type="scientific">Sphingobacterium oryzagri</name>
    <dbReference type="NCBI Taxonomy" id="3025669"/>
    <lineage>
        <taxon>Bacteria</taxon>
        <taxon>Pseudomonadati</taxon>
        <taxon>Bacteroidota</taxon>
        <taxon>Sphingobacteriia</taxon>
        <taxon>Sphingobacteriales</taxon>
        <taxon>Sphingobacteriaceae</taxon>
        <taxon>Sphingobacterium</taxon>
    </lineage>
</organism>
<feature type="domain" description="PAC" evidence="9">
    <location>
        <begin position="261"/>
        <end position="314"/>
    </location>
</feature>
<dbReference type="SUPFAM" id="SSF47384">
    <property type="entry name" value="Homodimeric domain of signal transducing histidine kinase"/>
    <property type="match status" value="1"/>
</dbReference>
<evidence type="ECO:0000256" key="1">
    <source>
        <dbReference type="ARBA" id="ARBA00000085"/>
    </source>
</evidence>
<feature type="domain" description="PAS" evidence="8">
    <location>
        <begin position="183"/>
        <end position="255"/>
    </location>
</feature>
<proteinExistence type="predicted"/>
<dbReference type="Pfam" id="PF00512">
    <property type="entry name" value="HisKA"/>
    <property type="match status" value="1"/>
</dbReference>
<dbReference type="InterPro" id="IPR013656">
    <property type="entry name" value="PAS_4"/>
</dbReference>
<gene>
    <name evidence="10" type="ORF">PQ465_09015</name>
</gene>
<dbReference type="SMART" id="SM00091">
    <property type="entry name" value="PAS"/>
    <property type="match status" value="3"/>
</dbReference>
<evidence type="ECO:0000259" key="9">
    <source>
        <dbReference type="PROSITE" id="PS50113"/>
    </source>
</evidence>
<dbReference type="InterPro" id="IPR036097">
    <property type="entry name" value="HisK_dim/P_sf"/>
</dbReference>
<dbReference type="Pfam" id="PF02518">
    <property type="entry name" value="HATPase_c"/>
    <property type="match status" value="1"/>
</dbReference>
<dbReference type="EMBL" id="CP117880">
    <property type="protein sequence ID" value="WDF70497.1"/>
    <property type="molecule type" value="Genomic_DNA"/>
</dbReference>
<feature type="coiled-coil region" evidence="6">
    <location>
        <begin position="309"/>
        <end position="357"/>
    </location>
</feature>
<dbReference type="Gene3D" id="1.10.287.130">
    <property type="match status" value="1"/>
</dbReference>
<keyword evidence="6" id="KW-0175">Coiled coil</keyword>
<evidence type="ECO:0000256" key="5">
    <source>
        <dbReference type="ARBA" id="ARBA00022777"/>
    </source>
</evidence>
<evidence type="ECO:0000259" key="8">
    <source>
        <dbReference type="PROSITE" id="PS50112"/>
    </source>
</evidence>
<dbReference type="GO" id="GO:0005524">
    <property type="term" value="F:ATP binding"/>
    <property type="evidence" value="ECO:0007669"/>
    <property type="project" value="UniProtKB-KW"/>
</dbReference>
<dbReference type="InterPro" id="IPR036890">
    <property type="entry name" value="HATPase_C_sf"/>
</dbReference>
<evidence type="ECO:0000259" key="7">
    <source>
        <dbReference type="PROSITE" id="PS50109"/>
    </source>
</evidence>
<evidence type="ECO:0000256" key="6">
    <source>
        <dbReference type="SAM" id="Coils"/>
    </source>
</evidence>
<dbReference type="Gene3D" id="2.10.70.100">
    <property type="match status" value="1"/>
</dbReference>
<dbReference type="InterPro" id="IPR003594">
    <property type="entry name" value="HATPase_dom"/>
</dbReference>
<feature type="domain" description="PAC" evidence="9">
    <location>
        <begin position="454"/>
        <end position="507"/>
    </location>
</feature>
<evidence type="ECO:0000256" key="3">
    <source>
        <dbReference type="ARBA" id="ARBA00022553"/>
    </source>
</evidence>
<dbReference type="PROSITE" id="PS50113">
    <property type="entry name" value="PAC"/>
    <property type="match status" value="2"/>
</dbReference>
<dbReference type="SUPFAM" id="SSF55874">
    <property type="entry name" value="ATPase domain of HSP90 chaperone/DNA topoisomerase II/histidine kinase"/>
    <property type="match status" value="1"/>
</dbReference>
<dbReference type="InterPro" id="IPR000700">
    <property type="entry name" value="PAS-assoc_C"/>
</dbReference>
<accession>A0ABY7WP48</accession>